<evidence type="ECO:0000256" key="4">
    <source>
        <dbReference type="ARBA" id="ARBA00023163"/>
    </source>
</evidence>
<dbReference type="GO" id="GO:0003677">
    <property type="term" value="F:DNA binding"/>
    <property type="evidence" value="ECO:0007669"/>
    <property type="project" value="UniProtKB-KW"/>
</dbReference>
<keyword evidence="3 7" id="KW-0238">DNA-binding</keyword>
<sequence length="414" mass="47962">MKIGAFCELYDISRDTVRFYVKNGLLAPKVQGSRMDFSQKDQEDLDFIMKLKGMKFSLEEINNFMFLRRMASMTDPATLNQCLELLVRKKNEIAMLREQLDKSIAQINEEIREITIRKNSTSKGISGVPLRCVEMLYCPKCRKQLNIEDAHIASRYIIAGALTCECGYCAEIRNGIVRTGNVYTGAHDMPDLERKLYHDTGSEFNTAALRCTDYMREKIEKMDLRGKTVFEANINGFFFTYNFLSSLPHDVTYIIVDKYAETLEKYKSNIESQFQGLDILYIADAGEALPLAPQCIDLYLALFGENEYGFYHKQCQIQDIHECLKEDSKIIGAYIGLPPQSESRVRLRKKYPEGLEHMLDPRDFAEEYRKNGFRLNMEKMGVAVKTLKHHMYTEHVNGEPLTLYAYYGDRFFRE</sequence>
<dbReference type="GO" id="GO:0003700">
    <property type="term" value="F:DNA-binding transcription factor activity"/>
    <property type="evidence" value="ECO:0007669"/>
    <property type="project" value="InterPro"/>
</dbReference>
<proteinExistence type="predicted"/>
<keyword evidence="5" id="KW-0175">Coiled coil</keyword>
<dbReference type="SUPFAM" id="SSF53335">
    <property type="entry name" value="S-adenosyl-L-methionine-dependent methyltransferases"/>
    <property type="match status" value="1"/>
</dbReference>
<dbReference type="Gene3D" id="1.10.1660.10">
    <property type="match status" value="1"/>
</dbReference>
<evidence type="ECO:0000256" key="5">
    <source>
        <dbReference type="SAM" id="Coils"/>
    </source>
</evidence>
<dbReference type="InterPro" id="IPR029063">
    <property type="entry name" value="SAM-dependent_MTases_sf"/>
</dbReference>
<dbReference type="InterPro" id="IPR047057">
    <property type="entry name" value="MerR_fam"/>
</dbReference>
<dbReference type="SUPFAM" id="SSF46955">
    <property type="entry name" value="Putative DNA-binding domain"/>
    <property type="match status" value="1"/>
</dbReference>
<evidence type="ECO:0000259" key="6">
    <source>
        <dbReference type="PROSITE" id="PS50937"/>
    </source>
</evidence>
<evidence type="ECO:0000313" key="8">
    <source>
        <dbReference type="Proteomes" id="UP000214760"/>
    </source>
</evidence>
<dbReference type="PANTHER" id="PTHR30204:SF69">
    <property type="entry name" value="MERR-FAMILY TRANSCRIPTIONAL REGULATOR"/>
    <property type="match status" value="1"/>
</dbReference>
<dbReference type="Gene3D" id="3.40.50.150">
    <property type="entry name" value="Vaccinia Virus protein VP39"/>
    <property type="match status" value="1"/>
</dbReference>
<dbReference type="PANTHER" id="PTHR30204">
    <property type="entry name" value="REDOX-CYCLING DRUG-SENSING TRANSCRIPTIONAL ACTIVATOR SOXR"/>
    <property type="match status" value="1"/>
</dbReference>
<keyword evidence="1" id="KW-0678">Repressor</keyword>
<keyword evidence="4" id="KW-0804">Transcription</keyword>
<feature type="domain" description="HTH merR-type" evidence="6">
    <location>
        <begin position="1"/>
        <end position="67"/>
    </location>
</feature>
<evidence type="ECO:0000256" key="1">
    <source>
        <dbReference type="ARBA" id="ARBA00022491"/>
    </source>
</evidence>
<dbReference type="RefSeq" id="WP_031474068.1">
    <property type="nucleotide sequence ID" value="NZ_FOZC01000016.1"/>
</dbReference>
<evidence type="ECO:0000256" key="3">
    <source>
        <dbReference type="ARBA" id="ARBA00023125"/>
    </source>
</evidence>
<accession>A0A1I6K9Q9</accession>
<dbReference type="PROSITE" id="PS50937">
    <property type="entry name" value="HTH_MERR_2"/>
    <property type="match status" value="1"/>
</dbReference>
<dbReference type="AlphaFoldDB" id="A0A1I6K9Q9"/>
<dbReference type="Pfam" id="PF13411">
    <property type="entry name" value="MerR_1"/>
    <property type="match status" value="1"/>
</dbReference>
<name>A0A1I6K9Q9_9FIRM</name>
<protein>
    <submittedName>
        <fullName evidence="7">DNA-binding transcriptional regulator, MerR family</fullName>
    </submittedName>
</protein>
<dbReference type="Proteomes" id="UP000214760">
    <property type="component" value="Unassembled WGS sequence"/>
</dbReference>
<evidence type="ECO:0000313" key="7">
    <source>
        <dbReference type="EMBL" id="SFR87949.1"/>
    </source>
</evidence>
<dbReference type="EMBL" id="FOZC01000016">
    <property type="protein sequence ID" value="SFR87949.1"/>
    <property type="molecule type" value="Genomic_DNA"/>
</dbReference>
<reference evidence="7 8" key="1">
    <citation type="submission" date="2016-10" db="EMBL/GenBank/DDBJ databases">
        <authorList>
            <person name="de Groot N.N."/>
        </authorList>
    </citation>
    <scope>NUCLEOTIDE SEQUENCE [LARGE SCALE GENOMIC DNA]</scope>
    <source>
        <strain evidence="7 8">F</strain>
    </source>
</reference>
<organism evidence="7 8">
    <name type="scientific">[Clostridium] aminophilum</name>
    <dbReference type="NCBI Taxonomy" id="1526"/>
    <lineage>
        <taxon>Bacteria</taxon>
        <taxon>Bacillati</taxon>
        <taxon>Bacillota</taxon>
        <taxon>Clostridia</taxon>
        <taxon>Lachnospirales</taxon>
        <taxon>Lachnospiraceae</taxon>
    </lineage>
</organism>
<keyword evidence="2" id="KW-0805">Transcription regulation</keyword>
<dbReference type="InterPro" id="IPR009061">
    <property type="entry name" value="DNA-bd_dom_put_sf"/>
</dbReference>
<dbReference type="InterPro" id="IPR000551">
    <property type="entry name" value="MerR-type_HTH_dom"/>
</dbReference>
<dbReference type="SMART" id="SM00422">
    <property type="entry name" value="HTH_MERR"/>
    <property type="match status" value="1"/>
</dbReference>
<feature type="coiled-coil region" evidence="5">
    <location>
        <begin position="79"/>
        <end position="117"/>
    </location>
</feature>
<gene>
    <name evidence="7" type="ORF">SAMN02910262_02376</name>
</gene>
<evidence type="ECO:0000256" key="2">
    <source>
        <dbReference type="ARBA" id="ARBA00023015"/>
    </source>
</evidence>